<reference evidence="6 7" key="1">
    <citation type="submission" date="2016-11" db="EMBL/GenBank/DDBJ databases">
        <title>Draft Genome Assembly of Colletotrichum chlorophyti a pathogen of herbaceous plants.</title>
        <authorList>
            <person name="Gan P."/>
            <person name="Narusaka M."/>
            <person name="Tsushima A."/>
            <person name="Narusaka Y."/>
            <person name="Takano Y."/>
            <person name="Shirasu K."/>
        </authorList>
    </citation>
    <scope>NUCLEOTIDE SEQUENCE [LARGE SCALE GENOMIC DNA]</scope>
    <source>
        <strain evidence="6 7">NTL11</strain>
    </source>
</reference>
<feature type="chain" id="PRO_5012412458" evidence="4">
    <location>
        <begin position="19"/>
        <end position="627"/>
    </location>
</feature>
<dbReference type="InterPro" id="IPR033121">
    <property type="entry name" value="PEPTIDASE_A1"/>
</dbReference>
<keyword evidence="7" id="KW-1185">Reference proteome</keyword>
<feature type="compositionally biased region" description="Low complexity" evidence="2">
    <location>
        <begin position="483"/>
        <end position="499"/>
    </location>
</feature>
<dbReference type="STRING" id="708187.A0A1Q8RPY8"/>
<evidence type="ECO:0000256" key="3">
    <source>
        <dbReference type="SAM" id="Phobius"/>
    </source>
</evidence>
<feature type="signal peptide" evidence="4">
    <location>
        <begin position="1"/>
        <end position="18"/>
    </location>
</feature>
<dbReference type="Gene3D" id="2.40.70.10">
    <property type="entry name" value="Acid Proteases"/>
    <property type="match status" value="2"/>
</dbReference>
<protein>
    <submittedName>
        <fullName evidence="6">Putative aspartic-type endopeptidase OPSB 6</fullName>
    </submittedName>
</protein>
<evidence type="ECO:0000256" key="4">
    <source>
        <dbReference type="SAM" id="SignalP"/>
    </source>
</evidence>
<comment type="caution">
    <text evidence="6">The sequence shown here is derived from an EMBL/GenBank/DDBJ whole genome shotgun (WGS) entry which is preliminary data.</text>
</comment>
<organism evidence="6 7">
    <name type="scientific">Colletotrichum chlorophyti</name>
    <dbReference type="NCBI Taxonomy" id="708187"/>
    <lineage>
        <taxon>Eukaryota</taxon>
        <taxon>Fungi</taxon>
        <taxon>Dikarya</taxon>
        <taxon>Ascomycota</taxon>
        <taxon>Pezizomycotina</taxon>
        <taxon>Sordariomycetes</taxon>
        <taxon>Hypocreomycetidae</taxon>
        <taxon>Glomerellales</taxon>
        <taxon>Glomerellaceae</taxon>
        <taxon>Colletotrichum</taxon>
    </lineage>
</organism>
<dbReference type="InterPro" id="IPR001461">
    <property type="entry name" value="Aspartic_peptidase_A1"/>
</dbReference>
<feature type="compositionally biased region" description="Polar residues" evidence="2">
    <location>
        <begin position="589"/>
        <end position="605"/>
    </location>
</feature>
<feature type="region of interest" description="Disordered" evidence="2">
    <location>
        <begin position="476"/>
        <end position="503"/>
    </location>
</feature>
<dbReference type="PANTHER" id="PTHR47966:SF73">
    <property type="entry name" value="PEPTIDASE A1 DOMAIN-CONTAINING PROTEIN"/>
    <property type="match status" value="1"/>
</dbReference>
<dbReference type="PRINTS" id="PR00792">
    <property type="entry name" value="PEPSIN"/>
</dbReference>
<dbReference type="GO" id="GO:0004190">
    <property type="term" value="F:aspartic-type endopeptidase activity"/>
    <property type="evidence" value="ECO:0007669"/>
    <property type="project" value="InterPro"/>
</dbReference>
<gene>
    <name evidence="6" type="ORF">CCHL11_04140</name>
</gene>
<keyword evidence="3" id="KW-1133">Transmembrane helix</keyword>
<dbReference type="OrthoDB" id="771136at2759"/>
<dbReference type="GO" id="GO:0006508">
    <property type="term" value="P:proteolysis"/>
    <property type="evidence" value="ECO:0007669"/>
    <property type="project" value="InterPro"/>
</dbReference>
<feature type="domain" description="Peptidase A1" evidence="5">
    <location>
        <begin position="70"/>
        <end position="449"/>
    </location>
</feature>
<dbReference type="Proteomes" id="UP000186583">
    <property type="component" value="Unassembled WGS sequence"/>
</dbReference>
<comment type="similarity">
    <text evidence="1">Belongs to the peptidase A1 family.</text>
</comment>
<evidence type="ECO:0000259" key="5">
    <source>
        <dbReference type="PROSITE" id="PS51767"/>
    </source>
</evidence>
<sequence length="627" mass="67107">MRTSALCAAAVCAVTASAELVRLPFTRQSASAHPSPTTSSYYSSSTGYSYGSRTKSSVTVVNFHQPQWNFGVNVTIGTPPQKVSMVIDVQSDQSWVFDAFSCREYVDYYYYNYNYNYDSTPCMDRSFRGNESSTYVNPGTQSFEARYTEHGSLTGQMMSETLNLAGMELPKFVMGLAKSADGYDGVLGLGFNSSTARSTSLTYSPSSTGSIATLPDRLFKDGNISSTAYSLSFDDDSANSGSILFGAIDKSKYNGPLIRFPVKTSSDSGYYYNANKRFTTIIDSVNASKSSTDSLQPISNRYQDRSYYYSSPSGYTVQLNPHSPLSVLPDEMVIDIWALAGASWNEVISYAIIPCKSASSLTGSIAMQIHGPDGPVLKVPMRDLVVSKDIWVTSEWSWDTEKSEDYCLFGVQSDNSTRATRAYTYSLGIGMLKQSYMVFDTANAEIAIAAASFDATANEEIVPFADYAAKTPESTAAKDTDCSGYSSSSGCEDSSSRSGSGSGGYWTPGLSNAAKVGIGLGVGGGAFVVLCLSIWAIRRCRRKRKARAELAEKRGDPEDASATESGGADQDGGGGGSGHNQEGSPPQQPTAAGTTQPNIPVSSPTRQEDAESVTTIVADRPEGRNAA</sequence>
<dbReference type="AlphaFoldDB" id="A0A1Q8RPY8"/>
<accession>A0A1Q8RPY8</accession>
<feature type="compositionally biased region" description="Gly residues" evidence="2">
    <location>
        <begin position="569"/>
        <end position="578"/>
    </location>
</feature>
<evidence type="ECO:0000256" key="1">
    <source>
        <dbReference type="ARBA" id="ARBA00007447"/>
    </source>
</evidence>
<evidence type="ECO:0000313" key="6">
    <source>
        <dbReference type="EMBL" id="OLN86243.1"/>
    </source>
</evidence>
<feature type="transmembrane region" description="Helical" evidence="3">
    <location>
        <begin position="516"/>
        <end position="537"/>
    </location>
</feature>
<keyword evidence="3" id="KW-0472">Membrane</keyword>
<dbReference type="InterPro" id="IPR021109">
    <property type="entry name" value="Peptidase_aspartic_dom_sf"/>
</dbReference>
<feature type="compositionally biased region" description="Basic and acidic residues" evidence="2">
    <location>
        <begin position="548"/>
        <end position="557"/>
    </location>
</feature>
<dbReference type="Pfam" id="PF00026">
    <property type="entry name" value="Asp"/>
    <property type="match status" value="1"/>
</dbReference>
<evidence type="ECO:0000256" key="2">
    <source>
        <dbReference type="SAM" id="MobiDB-lite"/>
    </source>
</evidence>
<dbReference type="EMBL" id="MPGH01000132">
    <property type="protein sequence ID" value="OLN86243.1"/>
    <property type="molecule type" value="Genomic_DNA"/>
</dbReference>
<dbReference type="SUPFAM" id="SSF50630">
    <property type="entry name" value="Acid proteases"/>
    <property type="match status" value="1"/>
</dbReference>
<keyword evidence="3" id="KW-0812">Transmembrane</keyword>
<name>A0A1Q8RPY8_9PEZI</name>
<dbReference type="PANTHER" id="PTHR47966">
    <property type="entry name" value="BETA-SITE APP-CLEAVING ENZYME, ISOFORM A-RELATED"/>
    <property type="match status" value="1"/>
</dbReference>
<proteinExistence type="inferred from homology"/>
<feature type="region of interest" description="Disordered" evidence="2">
    <location>
        <begin position="548"/>
        <end position="627"/>
    </location>
</feature>
<evidence type="ECO:0000313" key="7">
    <source>
        <dbReference type="Proteomes" id="UP000186583"/>
    </source>
</evidence>
<dbReference type="PROSITE" id="PS51767">
    <property type="entry name" value="PEPTIDASE_A1"/>
    <property type="match status" value="1"/>
</dbReference>
<keyword evidence="4" id="KW-0732">Signal</keyword>